<feature type="non-terminal residue" evidence="14">
    <location>
        <position position="1"/>
    </location>
</feature>
<evidence type="ECO:0000256" key="4">
    <source>
        <dbReference type="ARBA" id="ARBA00022692"/>
    </source>
</evidence>
<accession>A0A2T4DSK9</accession>
<keyword evidence="2 10" id="KW-0813">Transport</keyword>
<gene>
    <name evidence="14" type="ORF">C9994_05540</name>
</gene>
<name>A0A2T4DSK9_9BACT</name>
<proteinExistence type="inferred from homology"/>
<comment type="similarity">
    <text evidence="10 11">Belongs to the TonB-dependent receptor family.</text>
</comment>
<evidence type="ECO:0000313" key="14">
    <source>
        <dbReference type="EMBL" id="PTB96824.1"/>
    </source>
</evidence>
<evidence type="ECO:0000256" key="3">
    <source>
        <dbReference type="ARBA" id="ARBA00022452"/>
    </source>
</evidence>
<evidence type="ECO:0000313" key="15">
    <source>
        <dbReference type="Proteomes" id="UP000240608"/>
    </source>
</evidence>
<dbReference type="InterPro" id="IPR037066">
    <property type="entry name" value="Plug_dom_sf"/>
</dbReference>
<dbReference type="GO" id="GO:0009279">
    <property type="term" value="C:cell outer membrane"/>
    <property type="evidence" value="ECO:0007669"/>
    <property type="project" value="UniProtKB-SubCell"/>
</dbReference>
<dbReference type="InterPro" id="IPR036942">
    <property type="entry name" value="Beta-barrel_TonB_sf"/>
</dbReference>
<dbReference type="InterPro" id="IPR012910">
    <property type="entry name" value="Plug_dom"/>
</dbReference>
<dbReference type="InterPro" id="IPR000531">
    <property type="entry name" value="Beta-barrel_TonB"/>
</dbReference>
<evidence type="ECO:0000256" key="11">
    <source>
        <dbReference type="RuleBase" id="RU003357"/>
    </source>
</evidence>
<dbReference type="AlphaFoldDB" id="A0A2T4DSK9"/>
<dbReference type="Gene3D" id="2.170.130.10">
    <property type="entry name" value="TonB-dependent receptor, plug domain"/>
    <property type="match status" value="1"/>
</dbReference>
<keyword evidence="9 10" id="KW-0998">Cell outer membrane</keyword>
<dbReference type="Gene3D" id="2.40.170.20">
    <property type="entry name" value="TonB-dependent receptor, beta-barrel domain"/>
    <property type="match status" value="1"/>
</dbReference>
<dbReference type="PANTHER" id="PTHR30069">
    <property type="entry name" value="TONB-DEPENDENT OUTER MEMBRANE RECEPTOR"/>
    <property type="match status" value="1"/>
</dbReference>
<evidence type="ECO:0000256" key="2">
    <source>
        <dbReference type="ARBA" id="ARBA00022448"/>
    </source>
</evidence>
<dbReference type="Pfam" id="PF00593">
    <property type="entry name" value="TonB_dep_Rec_b-barrel"/>
    <property type="match status" value="1"/>
</dbReference>
<evidence type="ECO:0000256" key="8">
    <source>
        <dbReference type="ARBA" id="ARBA00023170"/>
    </source>
</evidence>
<feature type="domain" description="TonB-dependent receptor-like beta-barrel" evidence="12">
    <location>
        <begin position="233"/>
        <end position="707"/>
    </location>
</feature>
<keyword evidence="7 10" id="KW-0472">Membrane</keyword>
<evidence type="ECO:0000256" key="5">
    <source>
        <dbReference type="ARBA" id="ARBA00022729"/>
    </source>
</evidence>
<keyword evidence="6 11" id="KW-0798">TonB box</keyword>
<organism evidence="14 15">
    <name type="scientific">Marivirga lumbricoides</name>
    <dbReference type="NCBI Taxonomy" id="1046115"/>
    <lineage>
        <taxon>Bacteria</taxon>
        <taxon>Pseudomonadati</taxon>
        <taxon>Bacteroidota</taxon>
        <taxon>Cytophagia</taxon>
        <taxon>Cytophagales</taxon>
        <taxon>Marivirgaceae</taxon>
        <taxon>Marivirga</taxon>
    </lineage>
</organism>
<reference evidence="14 15" key="1">
    <citation type="submission" date="2018-03" db="EMBL/GenBank/DDBJ databases">
        <title>Cross-interface Injection: A General Nanoliter Liquid Handling Method Applied to Single Cells Genome Amplification Automated Nanoliter Liquid Handling Applied to Single Cell Multiple Displacement Amplification.</title>
        <authorList>
            <person name="Yun J."/>
            <person name="Xu P."/>
            <person name="Xu J."/>
            <person name="Dai X."/>
            <person name="Wang Y."/>
            <person name="Zheng X."/>
            <person name="Cao C."/>
            <person name="Yi Q."/>
            <person name="Zhu Y."/>
            <person name="Wang L."/>
            <person name="Dong Z."/>
            <person name="Huang Y."/>
            <person name="Huang L."/>
            <person name="Du W."/>
        </authorList>
    </citation>
    <scope>NUCLEOTIDE SEQUENCE [LARGE SCALE GENOMIC DNA]</scope>
    <source>
        <strain evidence="14 15">Z-D1-2</strain>
    </source>
</reference>
<dbReference type="GO" id="GO:0044718">
    <property type="term" value="P:siderophore transmembrane transport"/>
    <property type="evidence" value="ECO:0007669"/>
    <property type="project" value="TreeGrafter"/>
</dbReference>
<evidence type="ECO:0000256" key="9">
    <source>
        <dbReference type="ARBA" id="ARBA00023237"/>
    </source>
</evidence>
<comment type="subcellular location">
    <subcellularLocation>
        <location evidence="1 10">Cell outer membrane</location>
        <topology evidence="1 10">Multi-pass membrane protein</topology>
    </subcellularLocation>
</comment>
<dbReference type="PANTHER" id="PTHR30069:SF29">
    <property type="entry name" value="HEMOGLOBIN AND HEMOGLOBIN-HAPTOGLOBIN-BINDING PROTEIN 1-RELATED"/>
    <property type="match status" value="1"/>
</dbReference>
<keyword evidence="4 10" id="KW-0812">Transmembrane</keyword>
<evidence type="ECO:0000256" key="7">
    <source>
        <dbReference type="ARBA" id="ARBA00023136"/>
    </source>
</evidence>
<evidence type="ECO:0000256" key="1">
    <source>
        <dbReference type="ARBA" id="ARBA00004571"/>
    </source>
</evidence>
<evidence type="ECO:0000259" key="12">
    <source>
        <dbReference type="Pfam" id="PF00593"/>
    </source>
</evidence>
<dbReference type="PROSITE" id="PS52016">
    <property type="entry name" value="TONB_DEPENDENT_REC_3"/>
    <property type="match status" value="1"/>
</dbReference>
<keyword evidence="8 14" id="KW-0675">Receptor</keyword>
<evidence type="ECO:0000259" key="13">
    <source>
        <dbReference type="Pfam" id="PF07715"/>
    </source>
</evidence>
<evidence type="ECO:0000256" key="6">
    <source>
        <dbReference type="ARBA" id="ARBA00023077"/>
    </source>
</evidence>
<feature type="domain" description="TonB-dependent receptor plug" evidence="13">
    <location>
        <begin position="63"/>
        <end position="164"/>
    </location>
</feature>
<dbReference type="Pfam" id="PF07715">
    <property type="entry name" value="Plug"/>
    <property type="match status" value="1"/>
</dbReference>
<protein>
    <submittedName>
        <fullName evidence="14">TonB-dependent receptor</fullName>
    </submittedName>
</protein>
<dbReference type="InterPro" id="IPR039426">
    <property type="entry name" value="TonB-dep_rcpt-like"/>
</dbReference>
<dbReference type="GO" id="GO:0015344">
    <property type="term" value="F:siderophore uptake transmembrane transporter activity"/>
    <property type="evidence" value="ECO:0007669"/>
    <property type="project" value="TreeGrafter"/>
</dbReference>
<dbReference type="SUPFAM" id="SSF56935">
    <property type="entry name" value="Porins"/>
    <property type="match status" value="1"/>
</dbReference>
<comment type="caution">
    <text evidence="14">The sequence shown here is derived from an EMBL/GenBank/DDBJ whole genome shotgun (WGS) entry which is preliminary data.</text>
</comment>
<sequence>LHSAPLHEESSLIISYIGYTTQKIELSNSTNKKDIRIKLTPEVSQLNEVVVAQDRIASLKKEESLNIETVNEAFIRQNLSGSLMKSLERMPGISTIGIGSGQSKPIIRGLGFNRVMVVDKGVKHEGQQWGADHGLEIDQFGVNQLEVIKGAASFMYGSDAIGGVIDIKPAPVPEQNTLGGSVDLVGKTNNSLYGGSLNLYGRGKNLFFNTRITHQNYGDYRVPADTLYVYDYAVRLHKNHLRNSAGNETNLHLDFGLKNEQVQSAFYLSNINSTSGFFANAHGLEPRRVNTDLHDASSRDILYPRQEVNHFKVINASELYFSDQYMMETEIGYQHNFRQEHNQYVNHGYMPAIYPDDTSIPKDLEREFDKHVFSANIKNYLWLGRHEIAVGINSEHQDNSIGGWGFLVPAFTQTLAGAFIHDKYKFTDAFVLHGALRYDRGIIKIEQYKDWFPSTVEQNGETESNYIERAGNNEREFTSLVWSVGANYNRDRFNLKANIGKSFRIPIAKELGANGVNYHYFSYERGNIDLNPEQSYQADLGLSWKDSKWTVTVSPFYNYFSNYIYLNPTSRHDYLYGAGNQVFEYTQSKVLRYGSELQAKWKFHKELSFEVLGEYVYARQLSGDKEGYTLPFSPPASILFNLDWSPQLSGKLSESFVSIDWRLTAKQDNIVPPERKTEGFQVFNVRAGSTIYVNDNPIAINLQVQNILNTRYMNHTSFYRLIGLPEAGRNIILSMNIPFNLK</sequence>
<keyword evidence="5" id="KW-0732">Signal</keyword>
<dbReference type="EMBL" id="PYVU01000034">
    <property type="protein sequence ID" value="PTB96824.1"/>
    <property type="molecule type" value="Genomic_DNA"/>
</dbReference>
<dbReference type="Proteomes" id="UP000240608">
    <property type="component" value="Unassembled WGS sequence"/>
</dbReference>
<keyword evidence="3 10" id="KW-1134">Transmembrane beta strand</keyword>
<evidence type="ECO:0000256" key="10">
    <source>
        <dbReference type="PROSITE-ProRule" id="PRU01360"/>
    </source>
</evidence>